<gene>
    <name evidence="4" type="ORF">AULFYP135_01150</name>
</gene>
<feature type="compositionally biased region" description="Acidic residues" evidence="2">
    <location>
        <begin position="260"/>
        <end position="325"/>
    </location>
</feature>
<evidence type="ECO:0000313" key="4">
    <source>
        <dbReference type="EMBL" id="VYS97846.1"/>
    </source>
</evidence>
<dbReference type="Pfam" id="PF23750">
    <property type="entry name" value="RsgI_M"/>
    <property type="match status" value="1"/>
</dbReference>
<feature type="domain" description="Anti-sigma factor RsgI-like middle" evidence="3">
    <location>
        <begin position="36"/>
        <end position="164"/>
    </location>
</feature>
<dbReference type="EMBL" id="CACRSL010000003">
    <property type="protein sequence ID" value="VYS97846.1"/>
    <property type="molecule type" value="Genomic_DNA"/>
</dbReference>
<name>A0A6N2SXK4_9FIRM</name>
<protein>
    <recommendedName>
        <fullName evidence="3">Anti-sigma factor RsgI-like middle domain-containing protein</fullName>
    </recommendedName>
</protein>
<keyword evidence="1" id="KW-0175">Coiled coil</keyword>
<feature type="compositionally biased region" description="Acidic residues" evidence="2">
    <location>
        <begin position="220"/>
        <end position="252"/>
    </location>
</feature>
<reference evidence="4" key="1">
    <citation type="submission" date="2019-11" db="EMBL/GenBank/DDBJ databases">
        <authorList>
            <person name="Feng L."/>
        </authorList>
    </citation>
    <scope>NUCLEOTIDE SEQUENCE</scope>
    <source>
        <strain evidence="4">AundefinedLFYP135</strain>
    </source>
</reference>
<dbReference type="AlphaFoldDB" id="A0A6N2SXK4"/>
<sequence>MTTTKHNWLMAGLTLSAAALVAAGAAFYFLSPAQRIALDVNPSIELETTRLEKVSKIIPLNDDAKKLLEGYTPKDNDLDDVLEDLVDRMMEQGYLANEKKNDVLITVDDRGASQKTLDKVNKKVAQYIAEKQLDADVHAQKIDMDRYDKEAQKWKVSSGKMSVIDRLLQKDPTLTPEHLADTRISDLVDYAKEHNIPLDLLEDRLDDLEDQYHDGHLDQLEDQLDDRDDIHDLDDDDKDDRDDIHDSDDDDDKDNRDDIHDPDDDDDKDDRDDIHDPDDDDKDDRDDIHDPDDDDDKDDRDDIHDSDDDDKDDRDDIHDPDDDDDKDNRDDD</sequence>
<feature type="region of interest" description="Disordered" evidence="2">
    <location>
        <begin position="218"/>
        <end position="332"/>
    </location>
</feature>
<evidence type="ECO:0000256" key="1">
    <source>
        <dbReference type="SAM" id="Coils"/>
    </source>
</evidence>
<organism evidence="4">
    <name type="scientific">uncultured Anaerotruncus sp</name>
    <dbReference type="NCBI Taxonomy" id="905011"/>
    <lineage>
        <taxon>Bacteria</taxon>
        <taxon>Bacillati</taxon>
        <taxon>Bacillota</taxon>
        <taxon>Clostridia</taxon>
        <taxon>Eubacteriales</taxon>
        <taxon>Oscillospiraceae</taxon>
        <taxon>Anaerotruncus</taxon>
        <taxon>environmental samples</taxon>
    </lineage>
</organism>
<accession>A0A6N2SXK4</accession>
<evidence type="ECO:0000256" key="2">
    <source>
        <dbReference type="SAM" id="MobiDB-lite"/>
    </source>
</evidence>
<proteinExistence type="predicted"/>
<dbReference type="InterPro" id="IPR055431">
    <property type="entry name" value="RsgI_M"/>
</dbReference>
<feature type="coiled-coil region" evidence="1">
    <location>
        <begin position="191"/>
        <end position="218"/>
    </location>
</feature>
<evidence type="ECO:0000259" key="3">
    <source>
        <dbReference type="Pfam" id="PF23750"/>
    </source>
</evidence>